<dbReference type="Proteomes" id="UP000266841">
    <property type="component" value="Unassembled WGS sequence"/>
</dbReference>
<sequence>MTAIAPNGNGTALWPDWQRPGKAGEGTATHHIHITSTATILRIKSLHQHERPSRRSCHSRNSHGREAQQ</sequence>
<gene>
    <name evidence="2" type="ORF">THAOC_04965</name>
</gene>
<proteinExistence type="predicted"/>
<organism evidence="2 3">
    <name type="scientific">Thalassiosira oceanica</name>
    <name type="common">Marine diatom</name>
    <dbReference type="NCBI Taxonomy" id="159749"/>
    <lineage>
        <taxon>Eukaryota</taxon>
        <taxon>Sar</taxon>
        <taxon>Stramenopiles</taxon>
        <taxon>Ochrophyta</taxon>
        <taxon>Bacillariophyta</taxon>
        <taxon>Coscinodiscophyceae</taxon>
        <taxon>Thalassiosirophycidae</taxon>
        <taxon>Thalassiosirales</taxon>
        <taxon>Thalassiosiraceae</taxon>
        <taxon>Thalassiosira</taxon>
    </lineage>
</organism>
<reference evidence="2 3" key="1">
    <citation type="journal article" date="2012" name="Genome Biol.">
        <title>Genome and low-iron response of an oceanic diatom adapted to chronic iron limitation.</title>
        <authorList>
            <person name="Lommer M."/>
            <person name="Specht M."/>
            <person name="Roy A.S."/>
            <person name="Kraemer L."/>
            <person name="Andreson R."/>
            <person name="Gutowska M.A."/>
            <person name="Wolf J."/>
            <person name="Bergner S.V."/>
            <person name="Schilhabel M.B."/>
            <person name="Klostermeier U.C."/>
            <person name="Beiko R.G."/>
            <person name="Rosenstiel P."/>
            <person name="Hippler M."/>
            <person name="Laroche J."/>
        </authorList>
    </citation>
    <scope>NUCLEOTIDE SEQUENCE [LARGE SCALE GENOMIC DNA]</scope>
    <source>
        <strain evidence="2 3">CCMP1005</strain>
    </source>
</reference>
<dbReference type="EMBL" id="AGNL01004517">
    <property type="protein sequence ID" value="EJK73412.1"/>
    <property type="molecule type" value="Genomic_DNA"/>
</dbReference>
<protein>
    <submittedName>
        <fullName evidence="2">Uncharacterized protein</fullName>
    </submittedName>
</protein>
<keyword evidence="3" id="KW-1185">Reference proteome</keyword>
<comment type="caution">
    <text evidence="2">The sequence shown here is derived from an EMBL/GenBank/DDBJ whole genome shotgun (WGS) entry which is preliminary data.</text>
</comment>
<feature type="region of interest" description="Disordered" evidence="1">
    <location>
        <begin position="1"/>
        <end position="28"/>
    </location>
</feature>
<evidence type="ECO:0000256" key="1">
    <source>
        <dbReference type="SAM" id="MobiDB-lite"/>
    </source>
</evidence>
<evidence type="ECO:0000313" key="3">
    <source>
        <dbReference type="Proteomes" id="UP000266841"/>
    </source>
</evidence>
<accession>K0TND0</accession>
<feature type="region of interest" description="Disordered" evidence="1">
    <location>
        <begin position="46"/>
        <end position="69"/>
    </location>
</feature>
<name>K0TND0_THAOC</name>
<dbReference type="AlphaFoldDB" id="K0TND0"/>
<evidence type="ECO:0000313" key="2">
    <source>
        <dbReference type="EMBL" id="EJK73412.1"/>
    </source>
</evidence>